<dbReference type="PANTHER" id="PTHR24361">
    <property type="entry name" value="MITOGEN-ACTIVATED KINASE KINASE KINASE"/>
    <property type="match status" value="1"/>
</dbReference>
<accession>A0ABR2K0R6</accession>
<gene>
    <name evidence="3" type="ORF">M9Y10_043161</name>
</gene>
<evidence type="ECO:0000259" key="2">
    <source>
        <dbReference type="PROSITE" id="PS50011"/>
    </source>
</evidence>
<dbReference type="Pfam" id="PF00069">
    <property type="entry name" value="Pkinase"/>
    <property type="match status" value="1"/>
</dbReference>
<dbReference type="InterPro" id="IPR000719">
    <property type="entry name" value="Prot_kinase_dom"/>
</dbReference>
<evidence type="ECO:0000256" key="1">
    <source>
        <dbReference type="SAM" id="Phobius"/>
    </source>
</evidence>
<dbReference type="EMBL" id="JAPFFF010000008">
    <property type="protein sequence ID" value="KAK8884057.1"/>
    <property type="molecule type" value="Genomic_DNA"/>
</dbReference>
<keyword evidence="4" id="KW-1185">Reference proteome</keyword>
<dbReference type="InterPro" id="IPR011009">
    <property type="entry name" value="Kinase-like_dom_sf"/>
</dbReference>
<sequence>MLSYDDFTQSKNNLKNYQINKCDYEILLSYFQESNFFFFDIDHCNYDVDEENSIDNFKKQFSNNQNLTPIVFFYFIQDGQDIDTQNRKNNDNDKHNYTDLYLVLYSNKIGMVYDLILGPDLLQELFDTCFNNFCLVPQHTYDNNKLAYLIDLSNNYFLNSTHVSSCYQKESLKDIVYKIWNPLKNKFSRDKEKYFILMITLIVYYVPLVSIVNDDFILSPSHYKSEYLPEFNTYDFEEIAPISSNSFQTYSLTMYKKNFEFYIVITMRSNDFSNNFEIEKEFYKKMYKKSEYSFTIPCYGTFEHQANLRSSIKGFLCKFINNGKITDFLENKRSNGRVINYFDNTTKSLIIYRLLSAITCIHESGFYIRNVKPDHIFLDNQNRSYFGGIATLSNLENERNEQIGSSTYQSPEQYHDDKSSPLSDVYSFAANVFFIITGIDFRRDYNKYINEYKELKIIFDECIESTERPDSLILLIQMYYKKILIPKTNQKLINDLFQQIFYFYFKIGITGGKYLSKWSNDVHQNEYRNLIESNLSISFVAEYAYSNMEINLNRFLNLDLTHMIYDKMDIFRINFFAEILKNKYLKNETDDLINQIPVANQILNRIIMYHTYIDFNSKINDLFKEEVKNFAKNFDDCILLANSFNINPSFILEILTNENPQLKDSHNTIQFLLQTDIEDIKIVHEILSFFSSISYHDACKLDAAFETDVFSNEYQSKLKFKTIDLYTRENEIMINNIREKLNESCKSLDKISKETEGATNIDLYFMKKDHNEIIEILNKINEDQEHIDLYKKTLNTANDNSE</sequence>
<organism evidence="3 4">
    <name type="scientific">Tritrichomonas musculus</name>
    <dbReference type="NCBI Taxonomy" id="1915356"/>
    <lineage>
        <taxon>Eukaryota</taxon>
        <taxon>Metamonada</taxon>
        <taxon>Parabasalia</taxon>
        <taxon>Tritrichomonadida</taxon>
        <taxon>Tritrichomonadidae</taxon>
        <taxon>Tritrichomonas</taxon>
    </lineage>
</organism>
<comment type="caution">
    <text evidence="3">The sequence shown here is derived from an EMBL/GenBank/DDBJ whole genome shotgun (WGS) entry which is preliminary data.</text>
</comment>
<dbReference type="PROSITE" id="PS50011">
    <property type="entry name" value="PROTEIN_KINASE_DOM"/>
    <property type="match status" value="1"/>
</dbReference>
<evidence type="ECO:0000313" key="3">
    <source>
        <dbReference type="EMBL" id="KAK8884057.1"/>
    </source>
</evidence>
<keyword evidence="1" id="KW-1133">Transmembrane helix</keyword>
<reference evidence="3 4" key="1">
    <citation type="submission" date="2024-04" db="EMBL/GenBank/DDBJ databases">
        <title>Tritrichomonas musculus Genome.</title>
        <authorList>
            <person name="Alves-Ferreira E."/>
            <person name="Grigg M."/>
            <person name="Lorenzi H."/>
            <person name="Galac M."/>
        </authorList>
    </citation>
    <scope>NUCLEOTIDE SEQUENCE [LARGE SCALE GENOMIC DNA]</scope>
    <source>
        <strain evidence="3 4">EAF2021</strain>
    </source>
</reference>
<protein>
    <recommendedName>
        <fullName evidence="2">Protein kinase domain-containing protein</fullName>
    </recommendedName>
</protein>
<keyword evidence="1" id="KW-0472">Membrane</keyword>
<dbReference type="Gene3D" id="1.10.510.10">
    <property type="entry name" value="Transferase(Phosphotransferase) domain 1"/>
    <property type="match status" value="1"/>
</dbReference>
<proteinExistence type="predicted"/>
<feature type="domain" description="Protein kinase" evidence="2">
    <location>
        <begin position="236"/>
        <end position="556"/>
    </location>
</feature>
<evidence type="ECO:0000313" key="4">
    <source>
        <dbReference type="Proteomes" id="UP001470230"/>
    </source>
</evidence>
<dbReference type="InterPro" id="IPR053235">
    <property type="entry name" value="Ser_Thr_kinase"/>
</dbReference>
<dbReference type="Proteomes" id="UP001470230">
    <property type="component" value="Unassembled WGS sequence"/>
</dbReference>
<feature type="transmembrane region" description="Helical" evidence="1">
    <location>
        <begin position="194"/>
        <end position="212"/>
    </location>
</feature>
<dbReference type="SUPFAM" id="SSF56112">
    <property type="entry name" value="Protein kinase-like (PK-like)"/>
    <property type="match status" value="1"/>
</dbReference>
<name>A0ABR2K0R6_9EUKA</name>
<keyword evidence="1" id="KW-0812">Transmembrane</keyword>